<evidence type="ECO:0000256" key="4">
    <source>
        <dbReference type="ARBA" id="ARBA00023136"/>
    </source>
</evidence>
<dbReference type="AlphaFoldDB" id="G0SAV3"/>
<dbReference type="STRING" id="759272.G0SAV3"/>
<keyword evidence="4 5" id="KW-0472">Membrane</keyword>
<keyword evidence="8" id="KW-1185">Reference proteome</keyword>
<accession>G0SAV3</accession>
<evidence type="ECO:0000256" key="3">
    <source>
        <dbReference type="ARBA" id="ARBA00022989"/>
    </source>
</evidence>
<dbReference type="PANTHER" id="PTHR37451">
    <property type="entry name" value="MARVEL DOMAIN"/>
    <property type="match status" value="1"/>
</dbReference>
<feature type="transmembrane region" description="Helical" evidence="5">
    <location>
        <begin position="7"/>
        <end position="30"/>
    </location>
</feature>
<feature type="transmembrane region" description="Helical" evidence="5">
    <location>
        <begin position="75"/>
        <end position="96"/>
    </location>
</feature>
<dbReference type="HOGENOM" id="CLU_109915_3_1_1"/>
<feature type="transmembrane region" description="Helical" evidence="5">
    <location>
        <begin position="42"/>
        <end position="63"/>
    </location>
</feature>
<dbReference type="Proteomes" id="UP000008066">
    <property type="component" value="Unassembled WGS sequence"/>
</dbReference>
<dbReference type="InterPro" id="IPR008253">
    <property type="entry name" value="Marvel"/>
</dbReference>
<evidence type="ECO:0000313" key="7">
    <source>
        <dbReference type="EMBL" id="EGS19333.1"/>
    </source>
</evidence>
<dbReference type="Pfam" id="PF01284">
    <property type="entry name" value="MARVEL"/>
    <property type="match status" value="1"/>
</dbReference>
<evidence type="ECO:0000256" key="2">
    <source>
        <dbReference type="ARBA" id="ARBA00022692"/>
    </source>
</evidence>
<keyword evidence="3 5" id="KW-1133">Transmembrane helix</keyword>
<evidence type="ECO:0000313" key="8">
    <source>
        <dbReference type="Proteomes" id="UP000008066"/>
    </source>
</evidence>
<dbReference type="OrthoDB" id="2117453at2759"/>
<dbReference type="RefSeq" id="XP_006695155.1">
    <property type="nucleotide sequence ID" value="XM_006695092.1"/>
</dbReference>
<evidence type="ECO:0000256" key="1">
    <source>
        <dbReference type="ARBA" id="ARBA00004141"/>
    </source>
</evidence>
<comment type="subcellular location">
    <subcellularLocation>
        <location evidence="1">Membrane</location>
        <topology evidence="1">Multi-pass membrane protein</topology>
    </subcellularLocation>
</comment>
<dbReference type="OMA" id="ITTIFWF"/>
<gene>
    <name evidence="7" type="ORF">CTHT_0047900</name>
</gene>
<sequence length="145" mass="16204">MTSLNRYVPYVLAVSALFCVIELGLTAYIVSPWGAPSSMEFMLFNSVWTLLVLAYIGLVPMYVSRYYHRQAGLALKWITTIFWFAGSIALAAFWGAPRCYGNNYCNTVEAACAFGFFLWLLFSFITFVDTVDYLRGAKAQPAAAV</sequence>
<dbReference type="KEGG" id="cthr:CTHT_0047900"/>
<evidence type="ECO:0000259" key="6">
    <source>
        <dbReference type="Pfam" id="PF01284"/>
    </source>
</evidence>
<dbReference type="GO" id="GO:0016020">
    <property type="term" value="C:membrane"/>
    <property type="evidence" value="ECO:0007669"/>
    <property type="project" value="UniProtKB-SubCell"/>
</dbReference>
<feature type="transmembrane region" description="Helical" evidence="5">
    <location>
        <begin position="108"/>
        <end position="128"/>
    </location>
</feature>
<dbReference type="EMBL" id="GL988044">
    <property type="protein sequence ID" value="EGS19333.1"/>
    <property type="molecule type" value="Genomic_DNA"/>
</dbReference>
<reference evidence="7 8" key="1">
    <citation type="journal article" date="2011" name="Cell">
        <title>Insight into structure and assembly of the nuclear pore complex by utilizing the genome of a eukaryotic thermophile.</title>
        <authorList>
            <person name="Amlacher S."/>
            <person name="Sarges P."/>
            <person name="Flemming D."/>
            <person name="van Noort V."/>
            <person name="Kunze R."/>
            <person name="Devos D.P."/>
            <person name="Arumugam M."/>
            <person name="Bork P."/>
            <person name="Hurt E."/>
        </authorList>
    </citation>
    <scope>NUCLEOTIDE SEQUENCE [LARGE SCALE GENOMIC DNA]</scope>
    <source>
        <strain evidence="8">DSM 1495 / CBS 144.50 / IMI 039719</strain>
    </source>
</reference>
<name>G0SAV3_CHATD</name>
<dbReference type="GeneID" id="18258828"/>
<dbReference type="eggNOG" id="ENOG502S522">
    <property type="taxonomic scope" value="Eukaryota"/>
</dbReference>
<proteinExistence type="predicted"/>
<evidence type="ECO:0000256" key="5">
    <source>
        <dbReference type="SAM" id="Phobius"/>
    </source>
</evidence>
<dbReference type="PANTHER" id="PTHR37451:SF1">
    <property type="entry name" value="MARVEL DOMAIN-CONTAINING PROTEIN"/>
    <property type="match status" value="1"/>
</dbReference>
<keyword evidence="2 5" id="KW-0812">Transmembrane</keyword>
<feature type="domain" description="MARVEL" evidence="6">
    <location>
        <begin position="13"/>
        <end position="127"/>
    </location>
</feature>
<protein>
    <recommendedName>
        <fullName evidence="6">MARVEL domain-containing protein</fullName>
    </recommendedName>
</protein>
<organism evidence="8">
    <name type="scientific">Chaetomium thermophilum (strain DSM 1495 / CBS 144.50 / IMI 039719)</name>
    <name type="common">Thermochaetoides thermophila</name>
    <dbReference type="NCBI Taxonomy" id="759272"/>
    <lineage>
        <taxon>Eukaryota</taxon>
        <taxon>Fungi</taxon>
        <taxon>Dikarya</taxon>
        <taxon>Ascomycota</taxon>
        <taxon>Pezizomycotina</taxon>
        <taxon>Sordariomycetes</taxon>
        <taxon>Sordariomycetidae</taxon>
        <taxon>Sordariales</taxon>
        <taxon>Chaetomiaceae</taxon>
        <taxon>Thermochaetoides</taxon>
    </lineage>
</organism>